<proteinExistence type="predicted"/>
<dbReference type="EMBL" id="MU268784">
    <property type="protein sequence ID" value="KAH7903740.1"/>
    <property type="molecule type" value="Genomic_DNA"/>
</dbReference>
<comment type="caution">
    <text evidence="1">The sequence shown here is derived from an EMBL/GenBank/DDBJ whole genome shotgun (WGS) entry which is preliminary data.</text>
</comment>
<evidence type="ECO:0000313" key="1">
    <source>
        <dbReference type="EMBL" id="KAH7903740.1"/>
    </source>
</evidence>
<protein>
    <submittedName>
        <fullName evidence="1">Uncharacterized protein</fullName>
    </submittedName>
</protein>
<sequence>MRQKIQSEEDAKLRTALENMRYKSCTEEDISFLETRIAGNLPDRPCLSDNTFRDVSIITAWNSQKDRINELGAARFAQDHGQDLIKFFSDDKWASGSESNERGRPMRKSRLAIHKSEVISTDDQEMLWALSPHTSDHMAAQLQLCIGMPVMIRNNDATELCITKGQEGTVAGWQEGWGSKGQRVLDTLFVKLSNPPSDVKLDGLPLNVVPIPKSTRTIPVRLQSDAIRHVTREQVNVLLNFAMTDYASQGKTRPINVVDLQHCSNHQSYYTCLSRSASAAGTVIMQAFDRRKITGGASGWLRQEYRMLELLDEITLLKYNDELPDNVTGHRRNTLADSYQKWKGKLYVPPRIHDMIKWSLLDPFVVDNSTEELEWGLVDRKKFNEDRRKKEKESFVPAKGSKPIDVALPVKRKANSDLVDDQRIKMARTEEKSNQVGLKWDSVDYSCAYDSVFTIFYTIWVASPIRWNKHMKDFTPYMDLLIKGFQRTYHKTSTLEQARDEVRAELNHFSGVKFPYGHVGASVSELVHTMLGSDRDTDSWIRCADCGTKVPTGQKLGHVYCPVVDKEMSTSDWFMQRWLTTNVGVYQCGSCGNDVHGQWQSDTPPKLLSLDIANQNISISHTICIKGNKLNTKLHLKGVIYYKDYHFTAVVIGIDGHLMFHDGMKSASLEDSGRILSTTPQSDLANWNGGRATLVIYARSL</sequence>
<keyword evidence="2" id="KW-1185">Reference proteome</keyword>
<name>A0ACB7ZRN1_9AGAM</name>
<accession>A0ACB7ZRN1</accession>
<reference evidence="1" key="1">
    <citation type="journal article" date="2021" name="New Phytol.">
        <title>Evolutionary innovations through gain and loss of genes in the ectomycorrhizal Boletales.</title>
        <authorList>
            <person name="Wu G."/>
            <person name="Miyauchi S."/>
            <person name="Morin E."/>
            <person name="Kuo A."/>
            <person name="Drula E."/>
            <person name="Varga T."/>
            <person name="Kohler A."/>
            <person name="Feng B."/>
            <person name="Cao Y."/>
            <person name="Lipzen A."/>
            <person name="Daum C."/>
            <person name="Hundley H."/>
            <person name="Pangilinan J."/>
            <person name="Johnson J."/>
            <person name="Barry K."/>
            <person name="LaButti K."/>
            <person name="Ng V."/>
            <person name="Ahrendt S."/>
            <person name="Min B."/>
            <person name="Choi I.G."/>
            <person name="Park H."/>
            <person name="Plett J.M."/>
            <person name="Magnuson J."/>
            <person name="Spatafora J.W."/>
            <person name="Nagy L.G."/>
            <person name="Henrissat B."/>
            <person name="Grigoriev I.V."/>
            <person name="Yang Z.L."/>
            <person name="Xu J."/>
            <person name="Martin F.M."/>
        </authorList>
    </citation>
    <scope>NUCLEOTIDE SEQUENCE</scope>
    <source>
        <strain evidence="1">ATCC 28755</strain>
    </source>
</reference>
<evidence type="ECO:0000313" key="2">
    <source>
        <dbReference type="Proteomes" id="UP000790377"/>
    </source>
</evidence>
<organism evidence="1 2">
    <name type="scientific">Hygrophoropsis aurantiaca</name>
    <dbReference type="NCBI Taxonomy" id="72124"/>
    <lineage>
        <taxon>Eukaryota</taxon>
        <taxon>Fungi</taxon>
        <taxon>Dikarya</taxon>
        <taxon>Basidiomycota</taxon>
        <taxon>Agaricomycotina</taxon>
        <taxon>Agaricomycetes</taxon>
        <taxon>Agaricomycetidae</taxon>
        <taxon>Boletales</taxon>
        <taxon>Coniophorineae</taxon>
        <taxon>Hygrophoropsidaceae</taxon>
        <taxon>Hygrophoropsis</taxon>
    </lineage>
</organism>
<dbReference type="Proteomes" id="UP000790377">
    <property type="component" value="Unassembled WGS sequence"/>
</dbReference>
<gene>
    <name evidence="1" type="ORF">BJ138DRAFT_1020149</name>
</gene>